<dbReference type="InterPro" id="IPR014710">
    <property type="entry name" value="RmlC-like_jellyroll"/>
</dbReference>
<gene>
    <name evidence="1" type="ORF">BH720_00410</name>
</gene>
<proteinExistence type="predicted"/>
<dbReference type="SUPFAM" id="SSF51182">
    <property type="entry name" value="RmlC-like cupins"/>
    <property type="match status" value="1"/>
</dbReference>
<comment type="caution">
    <text evidence="1">The sequence shown here is derived from an EMBL/GenBank/DDBJ whole genome shotgun (WGS) entry which is preliminary data.</text>
</comment>
<dbReference type="AlphaFoldDB" id="A0A1E5QS59"/>
<accession>A0A1E5QS59</accession>
<reference evidence="1" key="1">
    <citation type="submission" date="2016-09" db="EMBL/GenBank/DDBJ databases">
        <title>Draft genome of thermotolerant cyanobacterium Desertifilum sp. strain IPPAS B-1220.</title>
        <authorList>
            <person name="Sinetova M.A."/>
            <person name="Bolakhan K."/>
            <person name="Zayadan B.K."/>
            <person name="Mironov K.S."/>
            <person name="Ustinova V."/>
            <person name="Kupriyanova E.V."/>
            <person name="Sidorov R.A."/>
            <person name="Skrypnik A.N."/>
            <person name="Gogoleva N.E."/>
            <person name="Gogolev Y.V."/>
            <person name="Los D.A."/>
        </authorList>
    </citation>
    <scope>NUCLEOTIDE SEQUENCE [LARGE SCALE GENOMIC DNA]</scope>
    <source>
        <strain evidence="1">IPPAS B-1220</strain>
    </source>
</reference>
<name>A0A1E5QS59_9CYAN</name>
<dbReference type="OrthoDB" id="3556170at2"/>
<evidence type="ECO:0000313" key="1">
    <source>
        <dbReference type="EMBL" id="OEJ77173.1"/>
    </source>
</evidence>
<dbReference type="Gene3D" id="2.60.120.10">
    <property type="entry name" value="Jelly Rolls"/>
    <property type="match status" value="1"/>
</dbReference>
<dbReference type="STRING" id="1781255.BH720_00410"/>
<sequence>MSSKIVFGNAPLESKDMNRRGWFMGHFITPDRDPRSTAELEVKWGIHLAGDSRTEWATNAEATTLSILIQGRFCLQFPEQEFILSRPGDYVLWLPGVPHSWSAEKHSTVITVRWPSKPADSQSVSIVLDRVRGD</sequence>
<dbReference type="InterPro" id="IPR011051">
    <property type="entry name" value="RmlC_Cupin_sf"/>
</dbReference>
<organism evidence="1">
    <name type="scientific">Desertifilum tharense IPPAS B-1220</name>
    <dbReference type="NCBI Taxonomy" id="1781255"/>
    <lineage>
        <taxon>Bacteria</taxon>
        <taxon>Bacillati</taxon>
        <taxon>Cyanobacteriota</taxon>
        <taxon>Cyanophyceae</taxon>
        <taxon>Desertifilales</taxon>
        <taxon>Desertifilaceae</taxon>
        <taxon>Desertifilum</taxon>
    </lineage>
</organism>
<dbReference type="CDD" id="cd02208">
    <property type="entry name" value="cupin_RmlC-like"/>
    <property type="match status" value="1"/>
</dbReference>
<dbReference type="EMBL" id="MJGC01000010">
    <property type="protein sequence ID" value="OEJ77173.1"/>
    <property type="molecule type" value="Genomic_DNA"/>
</dbReference>
<dbReference type="RefSeq" id="WP_069965169.1">
    <property type="nucleotide sequence ID" value="NZ_CM124774.1"/>
</dbReference>
<protein>
    <submittedName>
        <fullName evidence="1">Signal peptidase I</fullName>
    </submittedName>
</protein>